<feature type="transmembrane region" description="Helical" evidence="2">
    <location>
        <begin position="12"/>
        <end position="33"/>
    </location>
</feature>
<gene>
    <name evidence="3" type="ORF">HYG81_08075</name>
</gene>
<name>A0A7D6H540_9EURY</name>
<dbReference type="Proteomes" id="UP000510869">
    <property type="component" value="Chromosome"/>
</dbReference>
<feature type="region of interest" description="Disordered" evidence="1">
    <location>
        <begin position="68"/>
        <end position="91"/>
    </location>
</feature>
<organism evidence="3 4">
    <name type="scientific">Natrinema zhouii</name>
    <dbReference type="NCBI Taxonomy" id="1710539"/>
    <lineage>
        <taxon>Archaea</taxon>
        <taxon>Methanobacteriati</taxon>
        <taxon>Methanobacteriota</taxon>
        <taxon>Stenosarchaea group</taxon>
        <taxon>Halobacteria</taxon>
        <taxon>Halobacteriales</taxon>
        <taxon>Natrialbaceae</taxon>
        <taxon>Natrinema</taxon>
    </lineage>
</organism>
<sequence length="140" mass="15172">MGRLSSVLLQGIGVLVLALVALSVVGTIVGIALSVVVTVLSILVSLAILGLMVLAIVGLVSLFSGDEAASTETQPPQRSDDPVTTEEGLRSRYVAGELDDDEFERELERVLGPDERRGRTDFDRSSSRQPSSERHRLWER</sequence>
<feature type="transmembrane region" description="Helical" evidence="2">
    <location>
        <begin position="39"/>
        <end position="63"/>
    </location>
</feature>
<protein>
    <submittedName>
        <fullName evidence="3">SHOCT domain-containing protein</fullName>
    </submittedName>
</protein>
<dbReference type="GeneID" id="56143154"/>
<evidence type="ECO:0000313" key="3">
    <source>
        <dbReference type="EMBL" id="QLK27547.1"/>
    </source>
</evidence>
<keyword evidence="2" id="KW-1133">Transmembrane helix</keyword>
<dbReference type="EMBL" id="CP059154">
    <property type="protein sequence ID" value="QLK27547.1"/>
    <property type="molecule type" value="Genomic_DNA"/>
</dbReference>
<dbReference type="KEGG" id="nay:HYG81_08075"/>
<proteinExistence type="predicted"/>
<dbReference type="RefSeq" id="WP_180842708.1">
    <property type="nucleotide sequence ID" value="NZ_CP059154.1"/>
</dbReference>
<keyword evidence="4" id="KW-1185">Reference proteome</keyword>
<evidence type="ECO:0000256" key="1">
    <source>
        <dbReference type="SAM" id="MobiDB-lite"/>
    </source>
</evidence>
<evidence type="ECO:0000313" key="4">
    <source>
        <dbReference type="Proteomes" id="UP000510869"/>
    </source>
</evidence>
<feature type="region of interest" description="Disordered" evidence="1">
    <location>
        <begin position="109"/>
        <end position="140"/>
    </location>
</feature>
<evidence type="ECO:0000256" key="2">
    <source>
        <dbReference type="SAM" id="Phobius"/>
    </source>
</evidence>
<keyword evidence="2" id="KW-0472">Membrane</keyword>
<dbReference type="AlphaFoldDB" id="A0A7D6H540"/>
<keyword evidence="2" id="KW-0812">Transmembrane</keyword>
<reference evidence="3 4" key="1">
    <citation type="submission" date="2020-07" db="EMBL/GenBank/DDBJ databases">
        <title>Natrinema (YPL30) sp. nov. and Haloterrigena xxxxxx (YPL8) sp. nov., isolated from a salt mine.</title>
        <authorList>
            <person name="Cui H."/>
        </authorList>
    </citation>
    <scope>NUCLEOTIDE SEQUENCE [LARGE SCALE GENOMIC DNA]</scope>
    <source>
        <strain evidence="3 4">YPL13</strain>
    </source>
</reference>
<accession>A0A7D6H540</accession>